<proteinExistence type="predicted"/>
<dbReference type="EMBL" id="VSRR010000145">
    <property type="protein sequence ID" value="MPC11104.1"/>
    <property type="molecule type" value="Genomic_DNA"/>
</dbReference>
<dbReference type="Proteomes" id="UP000324222">
    <property type="component" value="Unassembled WGS sequence"/>
</dbReference>
<feature type="region of interest" description="Disordered" evidence="1">
    <location>
        <begin position="92"/>
        <end position="148"/>
    </location>
</feature>
<reference evidence="2 3" key="1">
    <citation type="submission" date="2019-05" db="EMBL/GenBank/DDBJ databases">
        <title>Another draft genome of Portunus trituberculatus and its Hox gene families provides insights of decapod evolution.</title>
        <authorList>
            <person name="Jeong J.-H."/>
            <person name="Song I."/>
            <person name="Kim S."/>
            <person name="Choi T."/>
            <person name="Kim D."/>
            <person name="Ryu S."/>
            <person name="Kim W."/>
        </authorList>
    </citation>
    <scope>NUCLEOTIDE SEQUENCE [LARGE SCALE GENOMIC DNA]</scope>
    <source>
        <tissue evidence="2">Muscle</tissue>
    </source>
</reference>
<evidence type="ECO:0000313" key="3">
    <source>
        <dbReference type="Proteomes" id="UP000324222"/>
    </source>
</evidence>
<evidence type="ECO:0000313" key="2">
    <source>
        <dbReference type="EMBL" id="MPC11104.1"/>
    </source>
</evidence>
<feature type="compositionally biased region" description="Low complexity" evidence="1">
    <location>
        <begin position="98"/>
        <end position="107"/>
    </location>
</feature>
<evidence type="ECO:0000256" key="1">
    <source>
        <dbReference type="SAM" id="MobiDB-lite"/>
    </source>
</evidence>
<name>A0A5B7CR18_PORTR</name>
<sequence length="148" mass="16477">MPPLLLRPGFTIGFHLPLTPILSNSDARVNQYSQSFLHFSSKLWNSLPVSVFLTYYDLTLFKREVSRHLSLSFDYSSIGSVRKPANLCFNTPPPGCNSSTKTKTCSTLERTPEPSATAVLPTQPTSSPLRPPTPSTKTLYSRMKSLRI</sequence>
<organism evidence="2 3">
    <name type="scientific">Portunus trituberculatus</name>
    <name type="common">Swimming crab</name>
    <name type="synonym">Neptunus trituberculatus</name>
    <dbReference type="NCBI Taxonomy" id="210409"/>
    <lineage>
        <taxon>Eukaryota</taxon>
        <taxon>Metazoa</taxon>
        <taxon>Ecdysozoa</taxon>
        <taxon>Arthropoda</taxon>
        <taxon>Crustacea</taxon>
        <taxon>Multicrustacea</taxon>
        <taxon>Malacostraca</taxon>
        <taxon>Eumalacostraca</taxon>
        <taxon>Eucarida</taxon>
        <taxon>Decapoda</taxon>
        <taxon>Pleocyemata</taxon>
        <taxon>Brachyura</taxon>
        <taxon>Eubrachyura</taxon>
        <taxon>Portunoidea</taxon>
        <taxon>Portunidae</taxon>
        <taxon>Portuninae</taxon>
        <taxon>Portunus</taxon>
    </lineage>
</organism>
<accession>A0A5B7CR18</accession>
<protein>
    <submittedName>
        <fullName evidence="2">Uncharacterized protein</fullName>
    </submittedName>
</protein>
<dbReference type="AlphaFoldDB" id="A0A5B7CR18"/>
<comment type="caution">
    <text evidence="2">The sequence shown here is derived from an EMBL/GenBank/DDBJ whole genome shotgun (WGS) entry which is preliminary data.</text>
</comment>
<gene>
    <name evidence="2" type="ORF">E2C01_003757</name>
</gene>
<keyword evidence="3" id="KW-1185">Reference proteome</keyword>